<feature type="compositionally biased region" description="Basic and acidic residues" evidence="2">
    <location>
        <begin position="441"/>
        <end position="452"/>
    </location>
</feature>
<dbReference type="Proteomes" id="UP001153636">
    <property type="component" value="Chromosome 7"/>
</dbReference>
<feature type="region of interest" description="Disordered" evidence="2">
    <location>
        <begin position="424"/>
        <end position="473"/>
    </location>
</feature>
<reference evidence="4" key="1">
    <citation type="submission" date="2022-01" db="EMBL/GenBank/DDBJ databases">
        <authorList>
            <person name="King R."/>
        </authorList>
    </citation>
    <scope>NUCLEOTIDE SEQUENCE</scope>
</reference>
<evidence type="ECO:0000256" key="3">
    <source>
        <dbReference type="SAM" id="Phobius"/>
    </source>
</evidence>
<feature type="coiled-coil region" evidence="1">
    <location>
        <begin position="350"/>
        <end position="385"/>
    </location>
</feature>
<name>A0A9P0D7G5_9CUCU</name>
<proteinExistence type="predicted"/>
<evidence type="ECO:0000256" key="1">
    <source>
        <dbReference type="SAM" id="Coils"/>
    </source>
</evidence>
<keyword evidence="1" id="KW-0175">Coiled coil</keyword>
<protein>
    <submittedName>
        <fullName evidence="4">Uncharacterized protein</fullName>
    </submittedName>
</protein>
<evidence type="ECO:0000313" key="5">
    <source>
        <dbReference type="Proteomes" id="UP001153636"/>
    </source>
</evidence>
<evidence type="ECO:0000313" key="4">
    <source>
        <dbReference type="EMBL" id="CAH1113264.1"/>
    </source>
</evidence>
<accession>A0A9P0D7G5</accession>
<keyword evidence="3" id="KW-0472">Membrane</keyword>
<keyword evidence="3" id="KW-0812">Transmembrane</keyword>
<dbReference type="EMBL" id="OV651819">
    <property type="protein sequence ID" value="CAH1113264.1"/>
    <property type="molecule type" value="Genomic_DNA"/>
</dbReference>
<dbReference type="OrthoDB" id="6766427at2759"/>
<gene>
    <name evidence="4" type="ORF">PSYICH_LOCUS13068</name>
</gene>
<sequence length="727" mass="85315">MFSYTYIFYTYFTMLHFTITFFLITLFTGKVTSKLNDNSGSGNEAVNEMDLSNQEEFEDNIPLHESYRSRHKYKLGTGHQDFNKRFVDINNTLKGMKDSQCAIMYKDNEPVGILQPFEESYRFLPIQGEPTYVEINPVPAKRRTVLDILYPTEFTDDYNEEKFSNTAKFADDRYPSIFAKFKISSRLDKSSKEATKKKSNFKRALSFDNPDLDPIKSTLNNEEETVDIGKNVGIDENISVEEHAGVEEKLKNILDDMGLIDDYPNQEVKDIKREVEDENLELGTNKINLVKEGKAETRKRREDKTDNPGVIDTNIASKETADAERKFKRFENDMPVLDCTTVAFKGSRDVDDYEKRVEREIRERIQQLKEEVKKEISNLTKSDDDTRRKKRQIVNTLMDEETNDINPTYNIEETEKPLIRKKRTAEFDNNETNNNNINNRDNLEQTKRKVDDINAVDSFDDEPKTSELENNQYSQNTRKQECSCDKNDADCKCDESNPNRRLYKFQYNKDIGMKNQKRSKQVCSCDKNGNNCKCENTLKETIPSLADKNYSEYYDLGDDYNEDSDLALKSVNSISALHEDNQYLTDNEYENDDYTNNDKFEKRAIKPRKFAINKPMESGEYFVDFQPDTYNLSPRDTFRKKRDKYDFNIFKNGQPHLVSFKQQDSMSPHSRYRRRILREENNLAPRQLIDMSDEDLFGALPQTFDGELLRYKRIRRSSRNRDQQHLQ</sequence>
<dbReference type="AlphaFoldDB" id="A0A9P0D7G5"/>
<evidence type="ECO:0000256" key="2">
    <source>
        <dbReference type="SAM" id="MobiDB-lite"/>
    </source>
</evidence>
<feature type="compositionally biased region" description="Low complexity" evidence="2">
    <location>
        <begin position="430"/>
        <end position="440"/>
    </location>
</feature>
<organism evidence="4 5">
    <name type="scientific">Psylliodes chrysocephalus</name>
    <dbReference type="NCBI Taxonomy" id="3402493"/>
    <lineage>
        <taxon>Eukaryota</taxon>
        <taxon>Metazoa</taxon>
        <taxon>Ecdysozoa</taxon>
        <taxon>Arthropoda</taxon>
        <taxon>Hexapoda</taxon>
        <taxon>Insecta</taxon>
        <taxon>Pterygota</taxon>
        <taxon>Neoptera</taxon>
        <taxon>Endopterygota</taxon>
        <taxon>Coleoptera</taxon>
        <taxon>Polyphaga</taxon>
        <taxon>Cucujiformia</taxon>
        <taxon>Chrysomeloidea</taxon>
        <taxon>Chrysomelidae</taxon>
        <taxon>Galerucinae</taxon>
        <taxon>Alticini</taxon>
        <taxon>Psylliodes</taxon>
    </lineage>
</organism>
<feature type="transmembrane region" description="Helical" evidence="3">
    <location>
        <begin position="6"/>
        <end position="27"/>
    </location>
</feature>
<keyword evidence="3" id="KW-1133">Transmembrane helix</keyword>
<keyword evidence="5" id="KW-1185">Reference proteome</keyword>